<dbReference type="Proteomes" id="UP001500298">
    <property type="component" value="Unassembled WGS sequence"/>
</dbReference>
<dbReference type="InterPro" id="IPR016181">
    <property type="entry name" value="Acyl_CoA_acyltransferase"/>
</dbReference>
<comment type="caution">
    <text evidence="2">The sequence shown here is derived from an EMBL/GenBank/DDBJ whole genome shotgun (WGS) entry which is preliminary data.</text>
</comment>
<dbReference type="SUPFAM" id="SSF55729">
    <property type="entry name" value="Acyl-CoA N-acyltransferases (Nat)"/>
    <property type="match status" value="1"/>
</dbReference>
<keyword evidence="3" id="KW-1185">Reference proteome</keyword>
<evidence type="ECO:0000313" key="2">
    <source>
        <dbReference type="EMBL" id="GAA4827692.1"/>
    </source>
</evidence>
<dbReference type="InterPro" id="IPR000182">
    <property type="entry name" value="GNAT_dom"/>
</dbReference>
<dbReference type="InterPro" id="IPR052564">
    <property type="entry name" value="N-acetyltrans/Recomb-assoc"/>
</dbReference>
<sequence>MEKEKPISSLNEGFLRKAYTTDASSISELILYTAQKQNFEDYTPEGHQIFLHAHQADSVKRLMEIGISYWVYLHKDMIIGVISVKQHAHIFHLYVHPLHQKLGIGSLLLEHIIQQSPHLSFSVNASKTAIPFYKKHGFSHSSPAQELNGFRYYPMIRPIKQTSFL</sequence>
<proteinExistence type="predicted"/>
<dbReference type="CDD" id="cd04301">
    <property type="entry name" value="NAT_SF"/>
    <property type="match status" value="1"/>
</dbReference>
<gene>
    <name evidence="2" type="ORF">GCM10023331_10680</name>
</gene>
<dbReference type="PANTHER" id="PTHR43451:SF1">
    <property type="entry name" value="ACETYLTRANSFERASE"/>
    <property type="match status" value="1"/>
</dbReference>
<dbReference type="Pfam" id="PF13673">
    <property type="entry name" value="Acetyltransf_10"/>
    <property type="match status" value="1"/>
</dbReference>
<organism evidence="2 3">
    <name type="scientific">Algivirga pacifica</name>
    <dbReference type="NCBI Taxonomy" id="1162670"/>
    <lineage>
        <taxon>Bacteria</taxon>
        <taxon>Pseudomonadati</taxon>
        <taxon>Bacteroidota</taxon>
        <taxon>Cytophagia</taxon>
        <taxon>Cytophagales</taxon>
        <taxon>Flammeovirgaceae</taxon>
        <taxon>Algivirga</taxon>
    </lineage>
</organism>
<reference evidence="3" key="1">
    <citation type="journal article" date="2019" name="Int. J. Syst. Evol. Microbiol.">
        <title>The Global Catalogue of Microorganisms (GCM) 10K type strain sequencing project: providing services to taxonomists for standard genome sequencing and annotation.</title>
        <authorList>
            <consortium name="The Broad Institute Genomics Platform"/>
            <consortium name="The Broad Institute Genome Sequencing Center for Infectious Disease"/>
            <person name="Wu L."/>
            <person name="Ma J."/>
        </authorList>
    </citation>
    <scope>NUCLEOTIDE SEQUENCE [LARGE SCALE GENOMIC DNA]</scope>
    <source>
        <strain evidence="3">JCM 18326</strain>
    </source>
</reference>
<dbReference type="PROSITE" id="PS51186">
    <property type="entry name" value="GNAT"/>
    <property type="match status" value="1"/>
</dbReference>
<evidence type="ECO:0000259" key="1">
    <source>
        <dbReference type="PROSITE" id="PS51186"/>
    </source>
</evidence>
<dbReference type="PANTHER" id="PTHR43451">
    <property type="entry name" value="ACETYLTRANSFERASE (GNAT) FAMILY PROTEIN"/>
    <property type="match status" value="1"/>
</dbReference>
<accession>A0ABP9D9P0</accession>
<dbReference type="RefSeq" id="WP_345369845.1">
    <property type="nucleotide sequence ID" value="NZ_BAABJX010000020.1"/>
</dbReference>
<evidence type="ECO:0000313" key="3">
    <source>
        <dbReference type="Proteomes" id="UP001500298"/>
    </source>
</evidence>
<name>A0ABP9D9P0_9BACT</name>
<feature type="domain" description="N-acetyltransferase" evidence="1">
    <location>
        <begin position="21"/>
        <end position="160"/>
    </location>
</feature>
<dbReference type="EMBL" id="BAABJX010000020">
    <property type="protein sequence ID" value="GAA4827692.1"/>
    <property type="molecule type" value="Genomic_DNA"/>
</dbReference>
<dbReference type="Gene3D" id="3.40.630.30">
    <property type="match status" value="1"/>
</dbReference>
<protein>
    <recommendedName>
        <fullName evidence="1">N-acetyltransferase domain-containing protein</fullName>
    </recommendedName>
</protein>